<organism evidence="1 2">
    <name type="scientific">Candidatus Anaerobiospirillum merdipullorum</name>
    <dbReference type="NCBI Taxonomy" id="2838450"/>
    <lineage>
        <taxon>Bacteria</taxon>
        <taxon>Pseudomonadati</taxon>
        <taxon>Pseudomonadota</taxon>
        <taxon>Gammaproteobacteria</taxon>
        <taxon>Aeromonadales</taxon>
        <taxon>Succinivibrionaceae</taxon>
        <taxon>Anaerobiospirillum</taxon>
    </lineage>
</organism>
<evidence type="ECO:0000313" key="1">
    <source>
        <dbReference type="EMBL" id="MBU3827106.1"/>
    </source>
</evidence>
<evidence type="ECO:0000313" key="2">
    <source>
        <dbReference type="Proteomes" id="UP000824150"/>
    </source>
</evidence>
<accession>A0A9E2NSD0</accession>
<name>A0A9E2NSD0_9GAMM</name>
<gene>
    <name evidence="1" type="ORF">IAA31_06420</name>
</gene>
<proteinExistence type="predicted"/>
<sequence>MYVHVRKSGNNRYVYVMEAYRNSEGKVAHRTIEKLGRYDLLYKKDPNFLQKLKDNLKLRSQFPRYQQIEEENRWLEAQKLNVSYTEGNQLAYCGMPVYSYANRVLRLIFRKILNLEYVLSHMQAQSEKQYNFNVATLIYHRILAKFFSGSDCVCGTYYNFIGDSFDLKEEHSYLPQIRALISAQQERILTYLLRKASKNANLPQVAVALSELNEATLQNFITSLGKLPQDEKERKLLSDIQPFVEKLTPKRAPAKRSGQTWLNEFEALVTKAMLEIIRKALKDKGHDFPLVDIQKALTHALMTVYIPPQSADGTLYIKLANSQTELNSQILLAFGFEPPLNCSRKNELLRSLKMKYCATRDIIGADTFDRFVIPYKS</sequence>
<reference evidence="1" key="2">
    <citation type="submission" date="2021-04" db="EMBL/GenBank/DDBJ databases">
        <authorList>
            <person name="Gilroy R."/>
        </authorList>
    </citation>
    <scope>NUCLEOTIDE SEQUENCE</scope>
    <source>
        <strain evidence="1">687</strain>
    </source>
</reference>
<reference evidence="1" key="1">
    <citation type="journal article" date="2021" name="PeerJ">
        <title>Extensive microbial diversity within the chicken gut microbiome revealed by metagenomics and culture.</title>
        <authorList>
            <person name="Gilroy R."/>
            <person name="Ravi A."/>
            <person name="Getino M."/>
            <person name="Pursley I."/>
            <person name="Horton D.L."/>
            <person name="Alikhan N.F."/>
            <person name="Baker D."/>
            <person name="Gharbi K."/>
            <person name="Hall N."/>
            <person name="Watson M."/>
            <person name="Adriaenssens E.M."/>
            <person name="Foster-Nyarko E."/>
            <person name="Jarju S."/>
            <person name="Secka A."/>
            <person name="Antonio M."/>
            <person name="Oren A."/>
            <person name="Chaudhuri R.R."/>
            <person name="La Ragione R."/>
            <person name="Hildebrand F."/>
            <person name="Pallen M.J."/>
        </authorList>
    </citation>
    <scope>NUCLEOTIDE SEQUENCE</scope>
    <source>
        <strain evidence="1">687</strain>
    </source>
</reference>
<dbReference type="EMBL" id="JAHLFG010000069">
    <property type="protein sequence ID" value="MBU3827106.1"/>
    <property type="molecule type" value="Genomic_DNA"/>
</dbReference>
<comment type="caution">
    <text evidence="1">The sequence shown here is derived from an EMBL/GenBank/DDBJ whole genome shotgun (WGS) entry which is preliminary data.</text>
</comment>
<dbReference type="AlphaFoldDB" id="A0A9E2NSD0"/>
<dbReference type="Proteomes" id="UP000824150">
    <property type="component" value="Unassembled WGS sequence"/>
</dbReference>
<evidence type="ECO:0008006" key="3">
    <source>
        <dbReference type="Google" id="ProtNLM"/>
    </source>
</evidence>
<protein>
    <recommendedName>
        <fullName evidence="3">Transposase</fullName>
    </recommendedName>
</protein>